<dbReference type="InterPro" id="IPR029479">
    <property type="entry name" value="Nitroreductase"/>
</dbReference>
<dbReference type="PANTHER" id="PTHR43673:SF2">
    <property type="entry name" value="NITROREDUCTASE"/>
    <property type="match status" value="1"/>
</dbReference>
<dbReference type="InterPro" id="IPR033878">
    <property type="entry name" value="NfsB-like"/>
</dbReference>
<dbReference type="Proteomes" id="UP000239800">
    <property type="component" value="Unassembled WGS sequence"/>
</dbReference>
<dbReference type="InterPro" id="IPR000415">
    <property type="entry name" value="Nitroreductase-like"/>
</dbReference>
<dbReference type="OrthoDB" id="9809288at2"/>
<protein>
    <submittedName>
        <fullName evidence="8">NAD(P)H-dependent oxidoreductase</fullName>
    </submittedName>
</protein>
<reference evidence="8 9" key="1">
    <citation type="submission" date="2016-11" db="EMBL/GenBank/DDBJ databases">
        <title>Trade-off between light-utilization and light-protection in marine flavobacteria.</title>
        <authorList>
            <person name="Kumagai Y."/>
        </authorList>
    </citation>
    <scope>NUCLEOTIDE SEQUENCE [LARGE SCALE GENOMIC DNA]</scope>
    <source>
        <strain evidence="8 9">NBRC 107741</strain>
    </source>
</reference>
<dbReference type="GO" id="GO:0016491">
    <property type="term" value="F:oxidoreductase activity"/>
    <property type="evidence" value="ECO:0007669"/>
    <property type="project" value="UniProtKB-KW"/>
</dbReference>
<feature type="domain" description="Nitroreductase" evidence="7">
    <location>
        <begin position="9"/>
        <end position="186"/>
    </location>
</feature>
<keyword evidence="6" id="KW-0560">Oxidoreductase</keyword>
<name>A0A2S7KNF8_9FLAO</name>
<dbReference type="CDD" id="cd02149">
    <property type="entry name" value="NfsB-like"/>
    <property type="match status" value="1"/>
</dbReference>
<evidence type="ECO:0000256" key="2">
    <source>
        <dbReference type="ARBA" id="ARBA00007118"/>
    </source>
</evidence>
<gene>
    <name evidence="8" type="ORF">BST85_03850</name>
</gene>
<keyword evidence="5" id="KW-0521">NADP</keyword>
<dbReference type="SUPFAM" id="SSF55469">
    <property type="entry name" value="FMN-dependent nitroreductase-like"/>
    <property type="match status" value="1"/>
</dbReference>
<keyword evidence="9" id="KW-1185">Reference proteome</keyword>
<comment type="cofactor">
    <cofactor evidence="1">
        <name>FMN</name>
        <dbReference type="ChEBI" id="CHEBI:58210"/>
    </cofactor>
</comment>
<evidence type="ECO:0000256" key="3">
    <source>
        <dbReference type="ARBA" id="ARBA00022630"/>
    </source>
</evidence>
<dbReference type="AlphaFoldDB" id="A0A2S7KNF8"/>
<dbReference type="PANTHER" id="PTHR43673">
    <property type="entry name" value="NAD(P)H NITROREDUCTASE YDGI-RELATED"/>
    <property type="match status" value="1"/>
</dbReference>
<accession>A0A2S7KNF8</accession>
<evidence type="ECO:0000259" key="7">
    <source>
        <dbReference type="Pfam" id="PF00881"/>
    </source>
</evidence>
<keyword evidence="4" id="KW-0288">FMN</keyword>
<evidence type="ECO:0000256" key="5">
    <source>
        <dbReference type="ARBA" id="ARBA00022857"/>
    </source>
</evidence>
<organism evidence="8 9">
    <name type="scientific">Aureitalea marina</name>
    <dbReference type="NCBI Taxonomy" id="930804"/>
    <lineage>
        <taxon>Bacteria</taxon>
        <taxon>Pseudomonadati</taxon>
        <taxon>Bacteroidota</taxon>
        <taxon>Flavobacteriia</taxon>
        <taxon>Flavobacteriales</taxon>
        <taxon>Flavobacteriaceae</taxon>
        <taxon>Aureitalea</taxon>
    </lineage>
</organism>
<comment type="caution">
    <text evidence="8">The sequence shown here is derived from an EMBL/GenBank/DDBJ whole genome shotgun (WGS) entry which is preliminary data.</text>
</comment>
<dbReference type="Pfam" id="PF00881">
    <property type="entry name" value="Nitroreductase"/>
    <property type="match status" value="1"/>
</dbReference>
<proteinExistence type="inferred from homology"/>
<sequence length="210" mass="24319">MSHVLEQLQWRYATKKFDSGKKLSTEKLSILKTAFDLTATSFGLQPLKLVIVSEETIKQELVEFSFNQQMVGDCSHLLVLCIESEVNEQYIVDHFKLIQEVRQTPREILDPYQEYLIGHFGDKEKIEVDEWMTKQAYLAMGNLLTVCALEEIDACPMEGFQPAEYDRLLGLKERGLRSVLVMPVGYRHKEDMFSQLKKVRRGVEEVIVEI</sequence>
<evidence type="ECO:0000256" key="4">
    <source>
        <dbReference type="ARBA" id="ARBA00022643"/>
    </source>
</evidence>
<evidence type="ECO:0000313" key="8">
    <source>
        <dbReference type="EMBL" id="PQB04130.1"/>
    </source>
</evidence>
<dbReference type="RefSeq" id="WP_104812054.1">
    <property type="nucleotide sequence ID" value="NZ_MQUB01000001.1"/>
</dbReference>
<evidence type="ECO:0000256" key="6">
    <source>
        <dbReference type="ARBA" id="ARBA00023002"/>
    </source>
</evidence>
<evidence type="ECO:0000313" key="9">
    <source>
        <dbReference type="Proteomes" id="UP000239800"/>
    </source>
</evidence>
<comment type="similarity">
    <text evidence="2">Belongs to the nitroreductase family.</text>
</comment>
<dbReference type="Gene3D" id="3.40.109.10">
    <property type="entry name" value="NADH Oxidase"/>
    <property type="match status" value="1"/>
</dbReference>
<keyword evidence="3" id="KW-0285">Flavoprotein</keyword>
<dbReference type="EMBL" id="MQUB01000001">
    <property type="protein sequence ID" value="PQB04130.1"/>
    <property type="molecule type" value="Genomic_DNA"/>
</dbReference>
<evidence type="ECO:0000256" key="1">
    <source>
        <dbReference type="ARBA" id="ARBA00001917"/>
    </source>
</evidence>